<dbReference type="Pfam" id="PF00263">
    <property type="entry name" value="Secretin"/>
    <property type="match status" value="1"/>
</dbReference>
<dbReference type="EMBL" id="FMYU01000008">
    <property type="protein sequence ID" value="SDC70611.1"/>
    <property type="molecule type" value="Genomic_DNA"/>
</dbReference>
<dbReference type="PANTHER" id="PTHR30332">
    <property type="entry name" value="PROBABLE GENERAL SECRETION PATHWAY PROTEIN D"/>
    <property type="match status" value="1"/>
</dbReference>
<protein>
    <submittedName>
        <fullName evidence="4">MSHA biogenesis protein MshL</fullName>
    </submittedName>
</protein>
<dbReference type="OrthoDB" id="9775455at2"/>
<evidence type="ECO:0000256" key="1">
    <source>
        <dbReference type="SAM" id="SignalP"/>
    </source>
</evidence>
<dbReference type="InterPro" id="IPR011514">
    <property type="entry name" value="Secretin_N_2"/>
</dbReference>
<dbReference type="PANTHER" id="PTHR30332:SF17">
    <property type="entry name" value="TYPE IV PILIATION SYSTEM PROTEIN DR_0774-RELATED"/>
    <property type="match status" value="1"/>
</dbReference>
<organism evidence="4 5">
    <name type="scientific">Desulfurella multipotens</name>
    <dbReference type="NCBI Taxonomy" id="79269"/>
    <lineage>
        <taxon>Bacteria</taxon>
        <taxon>Pseudomonadati</taxon>
        <taxon>Campylobacterota</taxon>
        <taxon>Desulfurellia</taxon>
        <taxon>Desulfurellales</taxon>
        <taxon>Desulfurellaceae</taxon>
        <taxon>Desulfurella</taxon>
    </lineage>
</organism>
<dbReference type="GO" id="GO:0015627">
    <property type="term" value="C:type II protein secretion system complex"/>
    <property type="evidence" value="ECO:0007669"/>
    <property type="project" value="TreeGrafter"/>
</dbReference>
<accession>A0A1G6NSL1</accession>
<name>A0A1G6NSL1_9BACT</name>
<evidence type="ECO:0000313" key="4">
    <source>
        <dbReference type="EMBL" id="SDC70611.1"/>
    </source>
</evidence>
<evidence type="ECO:0000313" key="5">
    <source>
        <dbReference type="Proteomes" id="UP000199411"/>
    </source>
</evidence>
<keyword evidence="1" id="KW-0732">Signal</keyword>
<gene>
    <name evidence="4" type="ORF">SAMN05660835_01218</name>
</gene>
<feature type="domain" description="Type II/III secretion system secretin-like" evidence="2">
    <location>
        <begin position="443"/>
        <end position="620"/>
    </location>
</feature>
<dbReference type="GO" id="GO:0009306">
    <property type="term" value="P:protein secretion"/>
    <property type="evidence" value="ECO:0007669"/>
    <property type="project" value="InterPro"/>
</dbReference>
<proteinExistence type="predicted"/>
<dbReference type="InterPro" id="IPR050810">
    <property type="entry name" value="Bact_Secretion_Sys_Channel"/>
</dbReference>
<sequence>MLKYLKYILLCFLVTSCATSREIAKNDFSIKSETQDVTSPLPNKIIFKPQFESVSPINTQYINLIVKDADFKDVYYTIAKVAGLNLVIDSNLESITQKPKTQNIQPQANYQALYNPYYNPYVPNTSFNQSPNSSYSPQFVGLNPSVPQNPNSLQAPQNPNITKPMQAQTYTQEIQHSQNQQQIYYVPLVTVSFKHTPIKEALDALSQSLNLVYEIKGKTLYVKEFGTKMFYLNFIASKKQASISVGGDVLGSASQSAASATGGSASTPLTGEFKITDSIGTSSTDIYAQIENTLKAMLSKEGKYSLDPSIGLLVVRDREQNLNLISKYIQNLKSHYDSQVLLEVKIVEVNLNDSSSYGINWNALFRAANGRFTVQQNLSNIPQNSLNALTSNANYPPEIYGQTFPFKPGIFGTAPGVATNSAYMPSGIAATFNTNNFGVLLDALAQYGNVKIISNPRILVTNGQPALISVGKSISYIQSVQVTTTTVAGGTSTTQPTVNLNSVFDGVMLGVIPYINNSTNTVNLSITPIKSTVLSLTPTTIGQNSYTLPQVNLEEATTQIAAKSDQMIVIGGLISKQINKSNTRIPVLGDIPIVGNLFKQNNESISNVELVILIKPIILRTDSSVVRGESE</sequence>
<dbReference type="PRINTS" id="PR00811">
    <property type="entry name" value="BCTERIALGSPD"/>
</dbReference>
<dbReference type="RefSeq" id="WP_092128931.1">
    <property type="nucleotide sequence ID" value="NZ_FMYU01000008.1"/>
</dbReference>
<feature type="domain" description="Secretin N-terminal" evidence="3">
    <location>
        <begin position="227"/>
        <end position="306"/>
    </location>
</feature>
<dbReference type="InterPro" id="IPR001775">
    <property type="entry name" value="GspD/PilQ"/>
</dbReference>
<evidence type="ECO:0000259" key="3">
    <source>
        <dbReference type="Pfam" id="PF07655"/>
    </source>
</evidence>
<dbReference type="AlphaFoldDB" id="A0A1G6NSL1"/>
<keyword evidence="5" id="KW-1185">Reference proteome</keyword>
<dbReference type="InterPro" id="IPR004846">
    <property type="entry name" value="T2SS/T3SS_dom"/>
</dbReference>
<evidence type="ECO:0000259" key="2">
    <source>
        <dbReference type="Pfam" id="PF00263"/>
    </source>
</evidence>
<dbReference type="PROSITE" id="PS51257">
    <property type="entry name" value="PROKAR_LIPOPROTEIN"/>
    <property type="match status" value="1"/>
</dbReference>
<dbReference type="Proteomes" id="UP000199411">
    <property type="component" value="Unassembled WGS sequence"/>
</dbReference>
<feature type="chain" id="PRO_5011471885" evidence="1">
    <location>
        <begin position="21"/>
        <end position="631"/>
    </location>
</feature>
<dbReference type="Pfam" id="PF07655">
    <property type="entry name" value="Secretin_N_2"/>
    <property type="match status" value="1"/>
</dbReference>
<reference evidence="5" key="1">
    <citation type="submission" date="2016-10" db="EMBL/GenBank/DDBJ databases">
        <authorList>
            <person name="Varghese N."/>
            <person name="Submissions S."/>
        </authorList>
    </citation>
    <scope>NUCLEOTIDE SEQUENCE [LARGE SCALE GENOMIC DNA]</scope>
    <source>
        <strain evidence="5">DSM 8415</strain>
    </source>
</reference>
<feature type="signal peptide" evidence="1">
    <location>
        <begin position="1"/>
        <end position="20"/>
    </location>
</feature>